<dbReference type="GO" id="GO:0043813">
    <property type="term" value="F:phosphatidylinositol-3,5-bisphosphate 5-phosphatase activity"/>
    <property type="evidence" value="ECO:0007669"/>
    <property type="project" value="InterPro"/>
</dbReference>
<accession>A0A1B0BZU0</accession>
<dbReference type="PANTHER" id="PTHR45738:SF5">
    <property type="entry name" value="POLYPHOSPHOINOSITIDE PHOSPHATASE"/>
    <property type="match status" value="1"/>
</dbReference>
<keyword evidence="3" id="KW-0472">Membrane</keyword>
<dbReference type="STRING" id="67801.A0A1B0BZU0"/>
<dbReference type="GO" id="GO:0046856">
    <property type="term" value="P:phosphatidylinositol dephosphorylation"/>
    <property type="evidence" value="ECO:0007669"/>
    <property type="project" value="InterPro"/>
</dbReference>
<feature type="domain" description="SAC" evidence="4">
    <location>
        <begin position="1"/>
        <end position="109"/>
    </location>
</feature>
<dbReference type="InterPro" id="IPR043573">
    <property type="entry name" value="Fig4-like"/>
</dbReference>
<evidence type="ECO:0000313" key="6">
    <source>
        <dbReference type="Proteomes" id="UP000092460"/>
    </source>
</evidence>
<evidence type="ECO:0000256" key="3">
    <source>
        <dbReference type="ARBA" id="ARBA00023136"/>
    </source>
</evidence>
<evidence type="ECO:0000256" key="2">
    <source>
        <dbReference type="ARBA" id="ARBA00022801"/>
    </source>
</evidence>
<dbReference type="PROSITE" id="PS50275">
    <property type="entry name" value="SAC"/>
    <property type="match status" value="1"/>
</dbReference>
<dbReference type="EMBL" id="JXJN01023292">
    <property type="status" value="NOT_ANNOTATED_CDS"/>
    <property type="molecule type" value="Genomic_DNA"/>
</dbReference>
<dbReference type="Proteomes" id="UP000092460">
    <property type="component" value="Unassembled WGS sequence"/>
</dbReference>
<dbReference type="AlphaFoldDB" id="A0A1B0BZU0"/>
<dbReference type="GO" id="GO:0012505">
    <property type="term" value="C:endomembrane system"/>
    <property type="evidence" value="ECO:0007669"/>
    <property type="project" value="UniProtKB-SubCell"/>
</dbReference>
<protein>
    <recommendedName>
        <fullName evidence="4">SAC domain-containing protein</fullName>
    </recommendedName>
</protein>
<keyword evidence="2" id="KW-0378">Hydrolase</keyword>
<dbReference type="VEuPathDB" id="VectorBase:GPPI045375"/>
<proteinExistence type="predicted"/>
<sequence>MARKSRGGDNVMEMLPEIAESVLQQTGMFLKARGLSLTFQTSIVRTNCMDCLNRTNTARFAIGKCALGHQLECLGFLKSAKLEFDSECVTMLENFYEEHGDTLALQYGGSQLVHHIKTYRKTAAWASQRNDIMQSLNRYYRNTFNDTEKQYSVNLFLGYYMSSKGHNMDEEYY</sequence>
<dbReference type="InterPro" id="IPR002013">
    <property type="entry name" value="SAC_dom"/>
</dbReference>
<dbReference type="PANTHER" id="PTHR45738">
    <property type="entry name" value="POLYPHOSPHOINOSITIDE PHOSPHATASE"/>
    <property type="match status" value="1"/>
</dbReference>
<reference evidence="6" key="1">
    <citation type="submission" date="2015-01" db="EMBL/GenBank/DDBJ databases">
        <authorList>
            <person name="Aksoy S."/>
            <person name="Warren W."/>
            <person name="Wilson R.K."/>
        </authorList>
    </citation>
    <scope>NUCLEOTIDE SEQUENCE [LARGE SCALE GENOMIC DNA]</scope>
    <source>
        <strain evidence="6">IAEA</strain>
    </source>
</reference>
<reference evidence="5" key="2">
    <citation type="submission" date="2020-05" db="UniProtKB">
        <authorList>
            <consortium name="EnsemblMetazoa"/>
        </authorList>
    </citation>
    <scope>IDENTIFICATION</scope>
    <source>
        <strain evidence="5">IAEA</strain>
    </source>
</reference>
<name>A0A1B0BZU0_9MUSC</name>
<keyword evidence="6" id="KW-1185">Reference proteome</keyword>
<organism evidence="5 6">
    <name type="scientific">Glossina palpalis gambiensis</name>
    <dbReference type="NCBI Taxonomy" id="67801"/>
    <lineage>
        <taxon>Eukaryota</taxon>
        <taxon>Metazoa</taxon>
        <taxon>Ecdysozoa</taxon>
        <taxon>Arthropoda</taxon>
        <taxon>Hexapoda</taxon>
        <taxon>Insecta</taxon>
        <taxon>Pterygota</taxon>
        <taxon>Neoptera</taxon>
        <taxon>Endopterygota</taxon>
        <taxon>Diptera</taxon>
        <taxon>Brachycera</taxon>
        <taxon>Muscomorpha</taxon>
        <taxon>Hippoboscoidea</taxon>
        <taxon>Glossinidae</taxon>
        <taxon>Glossina</taxon>
    </lineage>
</organism>
<evidence type="ECO:0000313" key="5">
    <source>
        <dbReference type="EnsemblMetazoa" id="GPPI045375-PA"/>
    </source>
</evidence>
<evidence type="ECO:0000259" key="4">
    <source>
        <dbReference type="PROSITE" id="PS50275"/>
    </source>
</evidence>
<dbReference type="EnsemblMetazoa" id="GPPI045375-RA">
    <property type="protein sequence ID" value="GPPI045375-PA"/>
    <property type="gene ID" value="GPPI045375"/>
</dbReference>
<evidence type="ECO:0000256" key="1">
    <source>
        <dbReference type="ARBA" id="ARBA00004308"/>
    </source>
</evidence>
<comment type="subcellular location">
    <subcellularLocation>
        <location evidence="1">Endomembrane system</location>
    </subcellularLocation>
</comment>